<gene>
    <name evidence="4" type="primary">pianp</name>
</gene>
<evidence type="ECO:0000256" key="2">
    <source>
        <dbReference type="SAM" id="SignalP"/>
    </source>
</evidence>
<feature type="region of interest" description="Disordered" evidence="1">
    <location>
        <begin position="109"/>
        <end position="136"/>
    </location>
</feature>
<feature type="chain" id="PRO_5041376214" evidence="2">
    <location>
        <begin position="31"/>
        <end position="226"/>
    </location>
</feature>
<dbReference type="AlphaFoldDB" id="A0A9Y4KNS6"/>
<sequence>MERCFISLVARLTALISLLLVALVTQPSTCNRDDSEGEEQVDTLSVQLSVTAQATPTPLWAVVWGPTQPLEDETHHFLSSQETDHLHLHGNQQEASTVTAEDWLYPDASVLPPERPPLKSSDEGGAEDGGAEAEETEPEEVTLCVCVCVTVDPQFYVTVTISSLLILTAVVITAKLCYDRSCSQHPPPLSRGVPPPLSLALPRSLASEESRQTLHSTTSSFADRER</sequence>
<evidence type="ECO:0000313" key="4">
    <source>
        <dbReference type="RefSeq" id="XP_008293851.1"/>
    </source>
</evidence>
<keyword evidence="3" id="KW-1185">Reference proteome</keyword>
<reference evidence="4" key="1">
    <citation type="submission" date="2025-08" db="UniProtKB">
        <authorList>
            <consortium name="RefSeq"/>
        </authorList>
    </citation>
    <scope>IDENTIFICATION</scope>
</reference>
<dbReference type="InterPro" id="IPR039628">
    <property type="entry name" value="PIANP"/>
</dbReference>
<protein>
    <submittedName>
        <fullName evidence="4">PILR alpha-associated neural protein</fullName>
    </submittedName>
</protein>
<feature type="signal peptide" evidence="2">
    <location>
        <begin position="1"/>
        <end position="30"/>
    </location>
</feature>
<keyword evidence="2" id="KW-0732">Signal</keyword>
<evidence type="ECO:0000313" key="3">
    <source>
        <dbReference type="Proteomes" id="UP000694891"/>
    </source>
</evidence>
<feature type="compositionally biased region" description="Polar residues" evidence="1">
    <location>
        <begin position="213"/>
        <end position="226"/>
    </location>
</feature>
<dbReference type="CTD" id="196500"/>
<feature type="region of interest" description="Disordered" evidence="1">
    <location>
        <begin position="204"/>
        <end position="226"/>
    </location>
</feature>
<evidence type="ECO:0000256" key="1">
    <source>
        <dbReference type="SAM" id="MobiDB-lite"/>
    </source>
</evidence>
<dbReference type="PANTHER" id="PTHR32023">
    <property type="entry name" value="PILR ALPHA-ASSOCIATED NEURAL PROTEIN"/>
    <property type="match status" value="1"/>
</dbReference>
<organism evidence="3 4">
    <name type="scientific">Stegastes partitus</name>
    <name type="common">bicolor damselfish</name>
    <dbReference type="NCBI Taxonomy" id="144197"/>
    <lineage>
        <taxon>Eukaryota</taxon>
        <taxon>Metazoa</taxon>
        <taxon>Chordata</taxon>
        <taxon>Craniata</taxon>
        <taxon>Vertebrata</taxon>
        <taxon>Euteleostomi</taxon>
        <taxon>Actinopterygii</taxon>
        <taxon>Neopterygii</taxon>
        <taxon>Teleostei</taxon>
        <taxon>Neoteleostei</taxon>
        <taxon>Acanthomorphata</taxon>
        <taxon>Ovalentaria</taxon>
        <taxon>Pomacentridae</taxon>
        <taxon>Stegastes</taxon>
    </lineage>
</organism>
<dbReference type="GO" id="GO:0050776">
    <property type="term" value="P:regulation of immune response"/>
    <property type="evidence" value="ECO:0007669"/>
    <property type="project" value="InterPro"/>
</dbReference>
<proteinExistence type="predicted"/>
<dbReference type="GO" id="GO:0016020">
    <property type="term" value="C:membrane"/>
    <property type="evidence" value="ECO:0007669"/>
    <property type="project" value="TreeGrafter"/>
</dbReference>
<feature type="compositionally biased region" description="Acidic residues" evidence="1">
    <location>
        <begin position="124"/>
        <end position="136"/>
    </location>
</feature>
<dbReference type="Proteomes" id="UP000694891">
    <property type="component" value="Unplaced"/>
</dbReference>
<accession>A0A9Y4KNS6</accession>
<dbReference type="RefSeq" id="XP_008293851.1">
    <property type="nucleotide sequence ID" value="XM_008295629.1"/>
</dbReference>
<dbReference type="PANTHER" id="PTHR32023:SF2">
    <property type="entry name" value="PILR ALPHA-ASSOCIATED NEURAL PROTEIN"/>
    <property type="match status" value="1"/>
</dbReference>
<name>A0A9Y4KNS6_9TELE</name>